<evidence type="ECO:0000313" key="8">
    <source>
        <dbReference type="EMBL" id="THC87920.1"/>
    </source>
</evidence>
<dbReference type="InterPro" id="IPR036259">
    <property type="entry name" value="MFS_trans_sf"/>
</dbReference>
<dbReference type="SUPFAM" id="SSF103473">
    <property type="entry name" value="MFS general substrate transporter"/>
    <property type="match status" value="1"/>
</dbReference>
<dbReference type="GO" id="GO:0022857">
    <property type="term" value="F:transmembrane transporter activity"/>
    <property type="evidence" value="ECO:0007669"/>
    <property type="project" value="InterPro"/>
</dbReference>
<feature type="transmembrane region" description="Helical" evidence="6">
    <location>
        <begin position="244"/>
        <end position="265"/>
    </location>
</feature>
<dbReference type="InterPro" id="IPR020846">
    <property type="entry name" value="MFS_dom"/>
</dbReference>
<evidence type="ECO:0000256" key="4">
    <source>
        <dbReference type="ARBA" id="ARBA00023136"/>
    </source>
</evidence>
<sequence>MLPANSGRDEQSSSAVQAVSENVPDDSISKHEVAAEEPVAHPNEKPETEDDHEQSSLTLHRLWDRSITATAIPRITDDFHALNDIGWYGSSYLLTACAFQLIYGRFFTFYSPKWVFLSAIAVFENGSVVCGAAPTSTAFIIGRAIAGLGPCGIFTGSIVLIVDIVPLQQRPMITGFMGSIFGVSNVIAPLMGGAFTDRVTWRWCFYINLPIGAVTVIIIIFLLKASPPPHPSTATTFRERVNQFDPLGIFLFLPAMVCLILALQLGGTKYSWSSGRIIALFSLFGVLTTAFIAVQVWEQETASVPPRIVKIRGGSMMVIIYYLPIWFQASKVSMLLSLEL</sequence>
<keyword evidence="3 6" id="KW-1133">Transmembrane helix</keyword>
<dbReference type="VEuPathDB" id="FungiDB:EYZ11_012633"/>
<feature type="compositionally biased region" description="Basic and acidic residues" evidence="5">
    <location>
        <begin position="27"/>
        <end position="46"/>
    </location>
</feature>
<dbReference type="InterPro" id="IPR011701">
    <property type="entry name" value="MFS"/>
</dbReference>
<evidence type="ECO:0000259" key="7">
    <source>
        <dbReference type="PROSITE" id="PS50850"/>
    </source>
</evidence>
<protein>
    <recommendedName>
        <fullName evidence="7">Major facilitator superfamily (MFS) profile domain-containing protein</fullName>
    </recommendedName>
</protein>
<comment type="subcellular location">
    <subcellularLocation>
        <location evidence="1">Membrane</location>
        <topology evidence="1">Multi-pass membrane protein</topology>
    </subcellularLocation>
</comment>
<evidence type="ECO:0000313" key="9">
    <source>
        <dbReference type="Proteomes" id="UP000308092"/>
    </source>
</evidence>
<dbReference type="PANTHER" id="PTHR23501">
    <property type="entry name" value="MAJOR FACILITATOR SUPERFAMILY"/>
    <property type="match status" value="1"/>
</dbReference>
<evidence type="ECO:0000256" key="1">
    <source>
        <dbReference type="ARBA" id="ARBA00004141"/>
    </source>
</evidence>
<dbReference type="EMBL" id="SOSA01000994">
    <property type="protein sequence ID" value="THC87920.1"/>
    <property type="molecule type" value="Genomic_DNA"/>
</dbReference>
<evidence type="ECO:0000256" key="6">
    <source>
        <dbReference type="SAM" id="Phobius"/>
    </source>
</evidence>
<dbReference type="Pfam" id="PF07690">
    <property type="entry name" value="MFS_1"/>
    <property type="match status" value="1"/>
</dbReference>
<feature type="region of interest" description="Disordered" evidence="5">
    <location>
        <begin position="1"/>
        <end position="55"/>
    </location>
</feature>
<dbReference type="Gene3D" id="1.20.1250.20">
    <property type="entry name" value="MFS general substrate transporter like domains"/>
    <property type="match status" value="1"/>
</dbReference>
<evidence type="ECO:0000256" key="2">
    <source>
        <dbReference type="ARBA" id="ARBA00022692"/>
    </source>
</evidence>
<feature type="transmembrane region" description="Helical" evidence="6">
    <location>
        <begin position="115"/>
        <end position="134"/>
    </location>
</feature>
<feature type="transmembrane region" description="Helical" evidence="6">
    <location>
        <begin position="140"/>
        <end position="162"/>
    </location>
</feature>
<feature type="transmembrane region" description="Helical" evidence="6">
    <location>
        <begin position="85"/>
        <end position="103"/>
    </location>
</feature>
<feature type="domain" description="Major facilitator superfamily (MFS) profile" evidence="7">
    <location>
        <begin position="1"/>
        <end position="340"/>
    </location>
</feature>
<dbReference type="GO" id="GO:0005886">
    <property type="term" value="C:plasma membrane"/>
    <property type="evidence" value="ECO:0007669"/>
    <property type="project" value="TreeGrafter"/>
</dbReference>
<proteinExistence type="predicted"/>
<keyword evidence="9" id="KW-1185">Reference proteome</keyword>
<gene>
    <name evidence="8" type="ORF">EYZ11_012633</name>
</gene>
<dbReference type="FunFam" id="1.20.1720.10:FF:000012">
    <property type="entry name" value="MFS toxin efflux pump (AflT)"/>
    <property type="match status" value="1"/>
</dbReference>
<reference evidence="8 9" key="1">
    <citation type="submission" date="2019-03" db="EMBL/GenBank/DDBJ databases">
        <title>The genome sequence of a newly discovered highly antifungal drug resistant Aspergillus species, Aspergillus tanneri NIH 1004.</title>
        <authorList>
            <person name="Mounaud S."/>
            <person name="Singh I."/>
            <person name="Joardar V."/>
            <person name="Pakala S."/>
            <person name="Pakala S."/>
            <person name="Venepally P."/>
            <person name="Hoover J."/>
            <person name="Nierman W."/>
            <person name="Chung J."/>
            <person name="Losada L."/>
        </authorList>
    </citation>
    <scope>NUCLEOTIDE SEQUENCE [LARGE SCALE GENOMIC DNA]</scope>
    <source>
        <strain evidence="8 9">NIH1004</strain>
    </source>
</reference>
<dbReference type="Proteomes" id="UP000308092">
    <property type="component" value="Unassembled WGS sequence"/>
</dbReference>
<keyword evidence="2 6" id="KW-0812">Transmembrane</keyword>
<dbReference type="PANTHER" id="PTHR23501:SF201">
    <property type="entry name" value="MFS AFLATOXIN EFFLUX PUMP"/>
    <property type="match status" value="1"/>
</dbReference>
<feature type="transmembrane region" description="Helical" evidence="6">
    <location>
        <begin position="200"/>
        <end position="223"/>
    </location>
</feature>
<accession>A0A4S3IZQ6</accession>
<dbReference type="STRING" id="1220188.A0A4S3IZQ6"/>
<dbReference type="PROSITE" id="PS50850">
    <property type="entry name" value="MFS"/>
    <property type="match status" value="1"/>
</dbReference>
<evidence type="ECO:0000256" key="5">
    <source>
        <dbReference type="SAM" id="MobiDB-lite"/>
    </source>
</evidence>
<feature type="transmembrane region" description="Helical" evidence="6">
    <location>
        <begin position="277"/>
        <end position="297"/>
    </location>
</feature>
<comment type="caution">
    <text evidence="8">The sequence shown here is derived from an EMBL/GenBank/DDBJ whole genome shotgun (WGS) entry which is preliminary data.</text>
</comment>
<feature type="transmembrane region" description="Helical" evidence="6">
    <location>
        <begin position="174"/>
        <end position="194"/>
    </location>
</feature>
<organism evidence="8 9">
    <name type="scientific">Aspergillus tanneri</name>
    <dbReference type="NCBI Taxonomy" id="1220188"/>
    <lineage>
        <taxon>Eukaryota</taxon>
        <taxon>Fungi</taxon>
        <taxon>Dikarya</taxon>
        <taxon>Ascomycota</taxon>
        <taxon>Pezizomycotina</taxon>
        <taxon>Eurotiomycetes</taxon>
        <taxon>Eurotiomycetidae</taxon>
        <taxon>Eurotiales</taxon>
        <taxon>Aspergillaceae</taxon>
        <taxon>Aspergillus</taxon>
        <taxon>Aspergillus subgen. Circumdati</taxon>
    </lineage>
</organism>
<keyword evidence="4 6" id="KW-0472">Membrane</keyword>
<dbReference type="AlphaFoldDB" id="A0A4S3IZQ6"/>
<feature type="transmembrane region" description="Helical" evidence="6">
    <location>
        <begin position="309"/>
        <end position="327"/>
    </location>
</feature>
<name>A0A4S3IZQ6_9EURO</name>
<evidence type="ECO:0000256" key="3">
    <source>
        <dbReference type="ARBA" id="ARBA00022989"/>
    </source>
</evidence>